<dbReference type="OrthoDB" id="10637080at2759"/>
<protein>
    <submittedName>
        <fullName evidence="2">Uncharacterized protein</fullName>
    </submittedName>
</protein>
<feature type="compositionally biased region" description="Pro residues" evidence="1">
    <location>
        <begin position="115"/>
        <end position="131"/>
    </location>
</feature>
<evidence type="ECO:0000313" key="2">
    <source>
        <dbReference type="EMBL" id="KAF0745510.1"/>
    </source>
</evidence>
<dbReference type="AlphaFoldDB" id="A0A6G0XY40"/>
<evidence type="ECO:0000313" key="3">
    <source>
        <dbReference type="Proteomes" id="UP000478052"/>
    </source>
</evidence>
<sequence length="293" mass="32334">MSSFWLRQVGVDALSVNGLPRRTNNYHLTHMSKNVHITVTQLSNNLRPTRKQTLNVVPNLNRIQNSMQEYSLGLITMWEFLGRAAHVTSAYEQRQVNWALHVETHQPHLVEAEVRPPPSPPAAARPPPPPAVEAATRPPSTLATGRPPPPAAEAATRPPAEVATRPPSTLATGRPPPPAEVATRPPSTLAAARPPPPAAEVATRPPTLAATRPLTPSVSQTAAAVRDHPYQHPDRRQRRLRSPTLDVATAWAWFHAEEINRVESDENQELDQHLQINGNEENMRDMLSKNEQC</sequence>
<feature type="compositionally biased region" description="Low complexity" evidence="1">
    <location>
        <begin position="199"/>
        <end position="216"/>
    </location>
</feature>
<comment type="caution">
    <text evidence="2">The sequence shown here is derived from an EMBL/GenBank/DDBJ whole genome shotgun (WGS) entry which is preliminary data.</text>
</comment>
<keyword evidence="3" id="KW-1185">Reference proteome</keyword>
<feature type="compositionally biased region" description="Basic and acidic residues" evidence="1">
    <location>
        <begin position="225"/>
        <end position="234"/>
    </location>
</feature>
<gene>
    <name evidence="2" type="ORF">FWK35_00018840</name>
</gene>
<organism evidence="2 3">
    <name type="scientific">Aphis craccivora</name>
    <name type="common">Cowpea aphid</name>
    <dbReference type="NCBI Taxonomy" id="307492"/>
    <lineage>
        <taxon>Eukaryota</taxon>
        <taxon>Metazoa</taxon>
        <taxon>Ecdysozoa</taxon>
        <taxon>Arthropoda</taxon>
        <taxon>Hexapoda</taxon>
        <taxon>Insecta</taxon>
        <taxon>Pterygota</taxon>
        <taxon>Neoptera</taxon>
        <taxon>Paraneoptera</taxon>
        <taxon>Hemiptera</taxon>
        <taxon>Sternorrhyncha</taxon>
        <taxon>Aphidomorpha</taxon>
        <taxon>Aphidoidea</taxon>
        <taxon>Aphididae</taxon>
        <taxon>Aphidini</taxon>
        <taxon>Aphis</taxon>
        <taxon>Aphis</taxon>
    </lineage>
</organism>
<feature type="compositionally biased region" description="Low complexity" evidence="1">
    <location>
        <begin position="152"/>
        <end position="167"/>
    </location>
</feature>
<proteinExistence type="predicted"/>
<dbReference type="Proteomes" id="UP000478052">
    <property type="component" value="Unassembled WGS sequence"/>
</dbReference>
<evidence type="ECO:0000256" key="1">
    <source>
        <dbReference type="SAM" id="MobiDB-lite"/>
    </source>
</evidence>
<feature type="region of interest" description="Disordered" evidence="1">
    <location>
        <begin position="112"/>
        <end position="241"/>
    </location>
</feature>
<dbReference type="EMBL" id="VUJU01007460">
    <property type="protein sequence ID" value="KAF0745510.1"/>
    <property type="molecule type" value="Genomic_DNA"/>
</dbReference>
<accession>A0A6G0XY40</accession>
<reference evidence="2 3" key="1">
    <citation type="submission" date="2019-08" db="EMBL/GenBank/DDBJ databases">
        <title>Whole genome of Aphis craccivora.</title>
        <authorList>
            <person name="Voronova N.V."/>
            <person name="Shulinski R.S."/>
            <person name="Bandarenka Y.V."/>
            <person name="Zhorov D.G."/>
            <person name="Warner D."/>
        </authorList>
    </citation>
    <scope>NUCLEOTIDE SEQUENCE [LARGE SCALE GENOMIC DNA]</scope>
    <source>
        <strain evidence="2">180601</strain>
        <tissue evidence="2">Whole Body</tissue>
    </source>
</reference>
<feature type="compositionally biased region" description="Low complexity" evidence="1">
    <location>
        <begin position="180"/>
        <end position="192"/>
    </location>
</feature>
<name>A0A6G0XY40_APHCR</name>
<feature type="compositionally biased region" description="Low complexity" evidence="1">
    <location>
        <begin position="132"/>
        <end position="145"/>
    </location>
</feature>